<dbReference type="InterPro" id="IPR005500">
    <property type="entry name" value="DUF309"/>
</dbReference>
<proteinExistence type="predicted"/>
<dbReference type="EMBL" id="DRWN01000069">
    <property type="protein sequence ID" value="HHK69153.1"/>
    <property type="molecule type" value="Genomic_DNA"/>
</dbReference>
<evidence type="ECO:0000313" key="1">
    <source>
        <dbReference type="EMBL" id="HHK69153.1"/>
    </source>
</evidence>
<protein>
    <submittedName>
        <fullName evidence="1">DUF309 domain-containing protein</fullName>
    </submittedName>
</protein>
<dbReference type="Pfam" id="PF03745">
    <property type="entry name" value="DUF309"/>
    <property type="match status" value="1"/>
</dbReference>
<organism evidence="1">
    <name type="scientific">Caldiarchaeum subterraneum</name>
    <dbReference type="NCBI Taxonomy" id="311458"/>
    <lineage>
        <taxon>Archaea</taxon>
        <taxon>Nitrososphaerota</taxon>
        <taxon>Candidatus Caldarchaeales</taxon>
        <taxon>Candidatus Caldarchaeaceae</taxon>
        <taxon>Candidatus Caldarchaeum</taxon>
    </lineage>
</organism>
<comment type="caution">
    <text evidence="1">The sequence shown here is derived from an EMBL/GenBank/DDBJ whole genome shotgun (WGS) entry which is preliminary data.</text>
</comment>
<accession>A0A7C5QS72</accession>
<reference evidence="1" key="1">
    <citation type="journal article" date="2020" name="mSystems">
        <title>Genome- and Community-Level Interaction Insights into Carbon Utilization and Element Cycling Functions of Hydrothermarchaeota in Hydrothermal Sediment.</title>
        <authorList>
            <person name="Zhou Z."/>
            <person name="Liu Y."/>
            <person name="Xu W."/>
            <person name="Pan J."/>
            <person name="Luo Z.H."/>
            <person name="Li M."/>
        </authorList>
    </citation>
    <scope>NUCLEOTIDE SEQUENCE [LARGE SCALE GENOMIC DNA]</scope>
    <source>
        <strain evidence="1">SpSt-1056</strain>
    </source>
</reference>
<dbReference type="AlphaFoldDB" id="A0A7C5QS72"/>
<dbReference type="SUPFAM" id="SSF140663">
    <property type="entry name" value="TTHA0068-like"/>
    <property type="match status" value="1"/>
</dbReference>
<sequence>MKRYIIIVENTGLKPLDRPLLMEKLRQAGFNVVDVRVATNHVEIDLLSDKAPVIDGFRMVETVEVAGTTVSDPYTVFREAVELFDSERFWEAHERLEPLWRVSQGKLRKALHGVILAAAAFVHLQKGDEKGFVSIASRAVRELAEGERFLWKLDTQKVLQHLKESSKKKQIFKLSPLFE</sequence>
<dbReference type="PANTHER" id="PTHR34796">
    <property type="entry name" value="EXPRESSED PROTEIN"/>
    <property type="match status" value="1"/>
</dbReference>
<name>A0A7C5QS72_CALS0</name>
<dbReference type="InterPro" id="IPR023203">
    <property type="entry name" value="TTHA0068_sf"/>
</dbReference>
<gene>
    <name evidence="1" type="ORF">ENM11_08435</name>
</gene>
<dbReference type="PANTHER" id="PTHR34796:SF1">
    <property type="entry name" value="EXPRESSED PROTEIN"/>
    <property type="match status" value="1"/>
</dbReference>
<dbReference type="Gene3D" id="1.10.3450.10">
    <property type="entry name" value="TTHA0068-like"/>
    <property type="match status" value="1"/>
</dbReference>